<reference evidence="1 2" key="1">
    <citation type="journal article" date="2011" name="J. Bacteriol.">
        <title>Complete genome sequence of Amycolicicoccus subflavus DQS3-9A1T, an actinomycete isolated from crude oil-polluted soil.</title>
        <authorList>
            <person name="Cai M."/>
            <person name="Chen W.M."/>
            <person name="Nie Y."/>
            <person name="Chi C.Q."/>
            <person name="Wang Y.N."/>
            <person name="Tang Y.Q."/>
            <person name="Li G.Y."/>
            <person name="Wu X.L."/>
        </authorList>
    </citation>
    <scope>NUCLEOTIDE SEQUENCE [LARGE SCALE GENOMIC DNA]</scope>
    <source>
        <strain evidence="2">DSM 45089 / DQS3-9A1</strain>
    </source>
</reference>
<dbReference type="HOGENOM" id="CLU_3264766_0_0_11"/>
<protein>
    <submittedName>
        <fullName evidence="1">Uncharacterized protein</fullName>
    </submittedName>
</protein>
<organism evidence="1 2">
    <name type="scientific">Hoyosella subflava (strain DSM 45089 / JCM 17490 / NBRC 109087 / DQS3-9A1)</name>
    <name type="common">Amycolicicoccus subflavus</name>
    <dbReference type="NCBI Taxonomy" id="443218"/>
    <lineage>
        <taxon>Bacteria</taxon>
        <taxon>Bacillati</taxon>
        <taxon>Actinomycetota</taxon>
        <taxon>Actinomycetes</taxon>
        <taxon>Mycobacteriales</taxon>
        <taxon>Hoyosellaceae</taxon>
        <taxon>Hoyosella</taxon>
    </lineage>
</organism>
<evidence type="ECO:0000313" key="2">
    <source>
        <dbReference type="Proteomes" id="UP000009235"/>
    </source>
</evidence>
<dbReference type="Proteomes" id="UP000009235">
    <property type="component" value="Chromosome"/>
</dbReference>
<proteinExistence type="predicted"/>
<sequence length="41" mass="4859">MSLRRYVRRFRRSRAVERVPRAPSSFLSDTRVLGKSHRAIS</sequence>
<dbReference type="KEGG" id="asd:AS9A_3129"/>
<dbReference type="AlphaFoldDB" id="F6EML6"/>
<keyword evidence="2" id="KW-1185">Reference proteome</keyword>
<accession>F6EML6</accession>
<evidence type="ECO:0000313" key="1">
    <source>
        <dbReference type="EMBL" id="AEF41574.1"/>
    </source>
</evidence>
<name>F6EML6_HOYSD</name>
<gene>
    <name evidence="1" type="ordered locus">AS9A_3129</name>
</gene>
<dbReference type="STRING" id="443218.AS9A_3129"/>
<dbReference type="EMBL" id="CP002786">
    <property type="protein sequence ID" value="AEF41574.1"/>
    <property type="molecule type" value="Genomic_DNA"/>
</dbReference>